<dbReference type="OrthoDB" id="5405606at2"/>
<evidence type="ECO:0000313" key="2">
    <source>
        <dbReference type="Proteomes" id="UP000253772"/>
    </source>
</evidence>
<gene>
    <name evidence="1" type="ORF">DDF84_007690</name>
</gene>
<protein>
    <submittedName>
        <fullName evidence="1">DUF3999 family protein</fullName>
    </submittedName>
</protein>
<accession>A0A482IN93</accession>
<dbReference type="EMBL" id="CP037900">
    <property type="protein sequence ID" value="QBP09651.1"/>
    <property type="molecule type" value="Genomic_DNA"/>
</dbReference>
<dbReference type="InterPro" id="IPR025060">
    <property type="entry name" value="DUF3999"/>
</dbReference>
<dbReference type="Pfam" id="PF13163">
    <property type="entry name" value="DUF3999"/>
    <property type="match status" value="1"/>
</dbReference>
<dbReference type="RefSeq" id="WP_128646672.1">
    <property type="nucleotide sequence ID" value="NZ_CP037900.1"/>
</dbReference>
<sequence length="69" mass="7782">MAINALDFLAGRFRVEQVRVGLPQVNTIAKATLWSRRDARARWEHVSERAGIETLTPVKETGVVRGYCN</sequence>
<organism evidence="1 2">
    <name type="scientific">Cupriavidus metallidurans</name>
    <dbReference type="NCBI Taxonomy" id="119219"/>
    <lineage>
        <taxon>Bacteria</taxon>
        <taxon>Pseudomonadati</taxon>
        <taxon>Pseudomonadota</taxon>
        <taxon>Betaproteobacteria</taxon>
        <taxon>Burkholderiales</taxon>
        <taxon>Burkholderiaceae</taxon>
        <taxon>Cupriavidus</taxon>
    </lineage>
</organism>
<dbReference type="Proteomes" id="UP000253772">
    <property type="component" value="Chromosome c1"/>
</dbReference>
<evidence type="ECO:0000313" key="1">
    <source>
        <dbReference type="EMBL" id="QBP09651.1"/>
    </source>
</evidence>
<dbReference type="AlphaFoldDB" id="A0A482IN93"/>
<reference evidence="1 2" key="1">
    <citation type="submission" date="2019-03" db="EMBL/GenBank/DDBJ databases">
        <title>Comparative insights into the high quality Complete genome sequence of highly metal resistant Cupriavidus metallidurans strain BS1 isolated from a gold-copper mine.</title>
        <authorList>
            <person name="Mazhar H.S."/>
            <person name="Rensing C."/>
        </authorList>
    </citation>
    <scope>NUCLEOTIDE SEQUENCE [LARGE SCALE GENOMIC DNA]</scope>
    <source>
        <strain evidence="1 2">BS1</strain>
    </source>
</reference>
<name>A0A482IN93_9BURK</name>
<proteinExistence type="predicted"/>